<dbReference type="EMBL" id="KB468146">
    <property type="protein sequence ID" value="PCH43904.1"/>
    <property type="molecule type" value="Genomic_DNA"/>
</dbReference>
<dbReference type="OMA" id="YFYVHRH"/>
<name>A0A2H3K4D1_WOLCO</name>
<gene>
    <name evidence="2" type="ORF">WOLCODRAFT_164815</name>
</gene>
<feature type="region of interest" description="Disordered" evidence="1">
    <location>
        <begin position="38"/>
        <end position="65"/>
    </location>
</feature>
<organism evidence="2 3">
    <name type="scientific">Wolfiporia cocos (strain MD-104)</name>
    <name type="common">Brown rot fungus</name>
    <dbReference type="NCBI Taxonomy" id="742152"/>
    <lineage>
        <taxon>Eukaryota</taxon>
        <taxon>Fungi</taxon>
        <taxon>Dikarya</taxon>
        <taxon>Basidiomycota</taxon>
        <taxon>Agaricomycotina</taxon>
        <taxon>Agaricomycetes</taxon>
        <taxon>Polyporales</taxon>
        <taxon>Phaeolaceae</taxon>
        <taxon>Wolfiporia</taxon>
    </lineage>
</organism>
<evidence type="ECO:0000256" key="1">
    <source>
        <dbReference type="SAM" id="MobiDB-lite"/>
    </source>
</evidence>
<protein>
    <recommendedName>
        <fullName evidence="4">BTB domain-containing protein</fullName>
    </recommendedName>
</protein>
<keyword evidence="3" id="KW-1185">Reference proteome</keyword>
<evidence type="ECO:0000313" key="2">
    <source>
        <dbReference type="EMBL" id="PCH43904.1"/>
    </source>
</evidence>
<proteinExistence type="predicted"/>
<accession>A0A2H3K4D1</accession>
<dbReference type="OrthoDB" id="3265815at2759"/>
<evidence type="ECO:0000313" key="3">
    <source>
        <dbReference type="Proteomes" id="UP000218811"/>
    </source>
</evidence>
<sequence length="362" mass="39416">MDASAHMGYLSPPLVHSRMDYFNFGPQLPFEFGDLRADDDTTTTDHGMSTQARTPVGTPMDGARTSGSAMMSVSTTFHPNAVVDQLPSDLILVSSDKVYFHVHCYRILGASENGFCSLLPSKGQAQGGVTPMITLAEPADVLNVVIHTIYNFSASQFMPSFETLEAALGALVKYGVPINQCVVSGSSLFALLLSSAPTRPIDTFALAGSHELEDLAVAVSPHLLAYSLPSITDELARRIGPVYLKRLFFLHFGRTEALKHLLLHPPNPHMETPDCDDAQQGYLTRAWALASTHLIWDARPNLSTNLLQATLCSLENGLTCELCKQSLKERLAQVVADWSAVKNQASDVAIQMKMDILKAEKQ</sequence>
<dbReference type="AlphaFoldDB" id="A0A2H3K4D1"/>
<evidence type="ECO:0008006" key="4">
    <source>
        <dbReference type="Google" id="ProtNLM"/>
    </source>
</evidence>
<dbReference type="STRING" id="742152.A0A2H3K4D1"/>
<dbReference type="Proteomes" id="UP000218811">
    <property type="component" value="Unassembled WGS sequence"/>
</dbReference>
<reference evidence="2 3" key="1">
    <citation type="journal article" date="2012" name="Science">
        <title>The Paleozoic origin of enzymatic lignin decomposition reconstructed from 31 fungal genomes.</title>
        <authorList>
            <person name="Floudas D."/>
            <person name="Binder M."/>
            <person name="Riley R."/>
            <person name="Barry K."/>
            <person name="Blanchette R.A."/>
            <person name="Henrissat B."/>
            <person name="Martinez A.T."/>
            <person name="Otillar R."/>
            <person name="Spatafora J.W."/>
            <person name="Yadav J.S."/>
            <person name="Aerts A."/>
            <person name="Benoit I."/>
            <person name="Boyd A."/>
            <person name="Carlson A."/>
            <person name="Copeland A."/>
            <person name="Coutinho P.M."/>
            <person name="de Vries R.P."/>
            <person name="Ferreira P."/>
            <person name="Findley K."/>
            <person name="Foster B."/>
            <person name="Gaskell J."/>
            <person name="Glotzer D."/>
            <person name="Gorecki P."/>
            <person name="Heitman J."/>
            <person name="Hesse C."/>
            <person name="Hori C."/>
            <person name="Igarashi K."/>
            <person name="Jurgens J.A."/>
            <person name="Kallen N."/>
            <person name="Kersten P."/>
            <person name="Kohler A."/>
            <person name="Kuees U."/>
            <person name="Kumar T.K.A."/>
            <person name="Kuo A."/>
            <person name="LaButti K."/>
            <person name="Larrondo L.F."/>
            <person name="Lindquist E."/>
            <person name="Ling A."/>
            <person name="Lombard V."/>
            <person name="Lucas S."/>
            <person name="Lundell T."/>
            <person name="Martin R."/>
            <person name="McLaughlin D.J."/>
            <person name="Morgenstern I."/>
            <person name="Morin E."/>
            <person name="Murat C."/>
            <person name="Nagy L.G."/>
            <person name="Nolan M."/>
            <person name="Ohm R.A."/>
            <person name="Patyshakuliyeva A."/>
            <person name="Rokas A."/>
            <person name="Ruiz-Duenas F.J."/>
            <person name="Sabat G."/>
            <person name="Salamov A."/>
            <person name="Samejima M."/>
            <person name="Schmutz J."/>
            <person name="Slot J.C."/>
            <person name="St John F."/>
            <person name="Stenlid J."/>
            <person name="Sun H."/>
            <person name="Sun S."/>
            <person name="Syed K."/>
            <person name="Tsang A."/>
            <person name="Wiebenga A."/>
            <person name="Young D."/>
            <person name="Pisabarro A."/>
            <person name="Eastwood D.C."/>
            <person name="Martin F."/>
            <person name="Cullen D."/>
            <person name="Grigoriev I.V."/>
            <person name="Hibbett D.S."/>
        </authorList>
    </citation>
    <scope>NUCLEOTIDE SEQUENCE [LARGE SCALE GENOMIC DNA]</scope>
    <source>
        <strain evidence="2 3">MD-104</strain>
    </source>
</reference>